<dbReference type="SUPFAM" id="SSF57256">
    <property type="entry name" value="Elafin-like"/>
    <property type="match status" value="1"/>
</dbReference>
<evidence type="ECO:0000313" key="14">
    <source>
        <dbReference type="Proteomes" id="UP001591681"/>
    </source>
</evidence>
<dbReference type="Pfam" id="PF07645">
    <property type="entry name" value="EGF_CA"/>
    <property type="match status" value="2"/>
</dbReference>
<keyword evidence="14" id="KW-1185">Reference proteome</keyword>
<dbReference type="Gene3D" id="2.60.40.4100">
    <property type="entry name" value="Zona pellucida, ZP-C domain"/>
    <property type="match status" value="1"/>
</dbReference>
<keyword evidence="7" id="KW-1133">Transmembrane helix</keyword>
<dbReference type="Pfam" id="PF01390">
    <property type="entry name" value="SEA"/>
    <property type="match status" value="1"/>
</dbReference>
<dbReference type="InterPro" id="IPR001881">
    <property type="entry name" value="EGF-like_Ca-bd_dom"/>
</dbReference>
<dbReference type="CDD" id="cd00054">
    <property type="entry name" value="EGF_CA"/>
    <property type="match status" value="2"/>
</dbReference>
<evidence type="ECO:0000259" key="12">
    <source>
        <dbReference type="PROSITE" id="PS51390"/>
    </source>
</evidence>
<evidence type="ECO:0000259" key="11">
    <source>
        <dbReference type="PROSITE" id="PS51041"/>
    </source>
</evidence>
<dbReference type="InterPro" id="IPR001507">
    <property type="entry name" value="ZP_dom"/>
</dbReference>
<dbReference type="InterPro" id="IPR036364">
    <property type="entry name" value="SEA_dom_sf"/>
</dbReference>
<dbReference type="Proteomes" id="UP001591681">
    <property type="component" value="Unassembled WGS sequence"/>
</dbReference>
<evidence type="ECO:0000256" key="7">
    <source>
        <dbReference type="SAM" id="Phobius"/>
    </source>
</evidence>
<dbReference type="InterPro" id="IPR000742">
    <property type="entry name" value="EGF"/>
</dbReference>
<name>A0ABD1K627_9TELE</name>
<evidence type="ECO:0000256" key="2">
    <source>
        <dbReference type="ARBA" id="ARBA00022729"/>
    </source>
</evidence>
<dbReference type="PROSITE" id="PS50024">
    <property type="entry name" value="SEA"/>
    <property type="match status" value="1"/>
</dbReference>
<evidence type="ECO:0000313" key="13">
    <source>
        <dbReference type="EMBL" id="KAL2094353.1"/>
    </source>
</evidence>
<feature type="domain" description="EMI" evidence="11">
    <location>
        <begin position="1"/>
        <end position="62"/>
    </location>
</feature>
<dbReference type="PROSITE" id="PS51034">
    <property type="entry name" value="ZP_2"/>
    <property type="match status" value="1"/>
</dbReference>
<dbReference type="GO" id="GO:0071944">
    <property type="term" value="C:cell periphery"/>
    <property type="evidence" value="ECO:0007669"/>
    <property type="project" value="UniProtKB-ARBA"/>
</dbReference>
<dbReference type="Pfam" id="PF00100">
    <property type="entry name" value="Zona_pellucida"/>
    <property type="match status" value="1"/>
</dbReference>
<accession>A0ABD1K627</accession>
<evidence type="ECO:0000259" key="10">
    <source>
        <dbReference type="PROSITE" id="PS51034"/>
    </source>
</evidence>
<dbReference type="GO" id="GO:0030855">
    <property type="term" value="P:epithelial cell differentiation"/>
    <property type="evidence" value="ECO:0007669"/>
    <property type="project" value="UniProtKB-ARBA"/>
</dbReference>
<dbReference type="AlphaFoldDB" id="A0ABD1K627"/>
<dbReference type="CDD" id="cd00199">
    <property type="entry name" value="WAP"/>
    <property type="match status" value="1"/>
</dbReference>
<feature type="domain" description="EGF-like" evidence="9">
    <location>
        <begin position="421"/>
        <end position="459"/>
    </location>
</feature>
<evidence type="ECO:0000259" key="8">
    <source>
        <dbReference type="PROSITE" id="PS50024"/>
    </source>
</evidence>
<feature type="domain" description="SEA" evidence="8">
    <location>
        <begin position="310"/>
        <end position="424"/>
    </location>
</feature>
<dbReference type="SUPFAM" id="SSF49265">
    <property type="entry name" value="Fibronectin type III"/>
    <property type="match status" value="1"/>
</dbReference>
<dbReference type="PROSITE" id="PS00010">
    <property type="entry name" value="ASX_HYDROXYL"/>
    <property type="match status" value="1"/>
</dbReference>
<dbReference type="PANTHER" id="PTHR14002:SF22">
    <property type="entry name" value="UROMODULIN-LIKE 1"/>
    <property type="match status" value="1"/>
</dbReference>
<dbReference type="PROSITE" id="PS50026">
    <property type="entry name" value="EGF_3"/>
    <property type="match status" value="1"/>
</dbReference>
<reference evidence="13 14" key="1">
    <citation type="submission" date="2024-09" db="EMBL/GenBank/DDBJ databases">
        <title>A chromosome-level genome assembly of Gray's grenadier anchovy, Coilia grayii.</title>
        <authorList>
            <person name="Fu Z."/>
        </authorList>
    </citation>
    <scope>NUCLEOTIDE SEQUENCE [LARGE SCALE GENOMIC DNA]</scope>
    <source>
        <strain evidence="13">G4</strain>
        <tissue evidence="13">Muscle</tissue>
    </source>
</reference>
<dbReference type="PROSITE" id="PS51041">
    <property type="entry name" value="EMI"/>
    <property type="match status" value="1"/>
</dbReference>
<dbReference type="InterPro" id="IPR049883">
    <property type="entry name" value="NOTCH1_EGF-like"/>
</dbReference>
<dbReference type="SUPFAM" id="SSF57196">
    <property type="entry name" value="EGF/Laminin"/>
    <property type="match status" value="1"/>
</dbReference>
<feature type="region of interest" description="Disordered" evidence="6">
    <location>
        <begin position="216"/>
        <end position="238"/>
    </location>
</feature>
<keyword evidence="2" id="KW-0732">Signal</keyword>
<dbReference type="PANTHER" id="PTHR14002">
    <property type="entry name" value="ENDOGLIN/TGF-BETA RECEPTOR TYPE III"/>
    <property type="match status" value="1"/>
</dbReference>
<proteinExistence type="predicted"/>
<dbReference type="InterPro" id="IPR018097">
    <property type="entry name" value="EGF_Ca-bd_CS"/>
</dbReference>
<dbReference type="InterPro" id="IPR000082">
    <property type="entry name" value="SEA_dom"/>
</dbReference>
<evidence type="ECO:0000256" key="5">
    <source>
        <dbReference type="PROSITE-ProRule" id="PRU00076"/>
    </source>
</evidence>
<dbReference type="Gene3D" id="2.60.40.3210">
    <property type="entry name" value="Zona pellucida, ZP-N domain"/>
    <property type="match status" value="1"/>
</dbReference>
<evidence type="ECO:0000256" key="1">
    <source>
        <dbReference type="ARBA" id="ARBA00022536"/>
    </source>
</evidence>
<organism evidence="13 14">
    <name type="scientific">Coilia grayii</name>
    <name type="common">Gray's grenadier anchovy</name>
    <dbReference type="NCBI Taxonomy" id="363190"/>
    <lineage>
        <taxon>Eukaryota</taxon>
        <taxon>Metazoa</taxon>
        <taxon>Chordata</taxon>
        <taxon>Craniata</taxon>
        <taxon>Vertebrata</taxon>
        <taxon>Euteleostomi</taxon>
        <taxon>Actinopterygii</taxon>
        <taxon>Neopterygii</taxon>
        <taxon>Teleostei</taxon>
        <taxon>Clupei</taxon>
        <taxon>Clupeiformes</taxon>
        <taxon>Clupeoidei</taxon>
        <taxon>Engraulidae</taxon>
        <taxon>Coilinae</taxon>
        <taxon>Coilia</taxon>
    </lineage>
</organism>
<dbReference type="InterPro" id="IPR036116">
    <property type="entry name" value="FN3_sf"/>
</dbReference>
<keyword evidence="7" id="KW-0472">Membrane</keyword>
<keyword evidence="1 5" id="KW-0245">EGF-like domain</keyword>
<gene>
    <name evidence="13" type="ORF">ACEWY4_009072</name>
</gene>
<dbReference type="SUPFAM" id="SSF82671">
    <property type="entry name" value="SEA domain"/>
    <property type="match status" value="1"/>
</dbReference>
<feature type="domain" description="ZP" evidence="10">
    <location>
        <begin position="689"/>
        <end position="943"/>
    </location>
</feature>
<evidence type="ECO:0000259" key="9">
    <source>
        <dbReference type="PROSITE" id="PS50026"/>
    </source>
</evidence>
<dbReference type="InterPro" id="IPR000152">
    <property type="entry name" value="EGF-type_Asp/Asn_hydroxyl_site"/>
</dbReference>
<feature type="transmembrane region" description="Helical" evidence="7">
    <location>
        <begin position="980"/>
        <end position="1007"/>
    </location>
</feature>
<evidence type="ECO:0000256" key="6">
    <source>
        <dbReference type="SAM" id="MobiDB-lite"/>
    </source>
</evidence>
<evidence type="ECO:0000256" key="4">
    <source>
        <dbReference type="ARBA" id="ARBA00023157"/>
    </source>
</evidence>
<dbReference type="SMART" id="SM00241">
    <property type="entry name" value="ZP"/>
    <property type="match status" value="1"/>
</dbReference>
<dbReference type="InterPro" id="IPR011489">
    <property type="entry name" value="EMI_domain"/>
</dbReference>
<dbReference type="SMART" id="SM00179">
    <property type="entry name" value="EGF_CA"/>
    <property type="match status" value="2"/>
</dbReference>
<keyword evidence="4" id="KW-1015">Disulfide bond</keyword>
<dbReference type="InterPro" id="IPR008197">
    <property type="entry name" value="WAP_dom"/>
</dbReference>
<dbReference type="SMART" id="SM00181">
    <property type="entry name" value="EGF"/>
    <property type="match status" value="1"/>
</dbReference>
<sequence>MTLVSSYQRPYVQRRSCGGWLPWRTCEVTLYRVAYRSRLVSMQREVTQCCSGYEQVGSYCALPLNRSAVFTAKPGSCPKVVPESVCASKPQCRWDTDCSGWQKCCSASEGLYCTDPDPPGVLNSSDVGVFHVLSWCASPFTTSSSLLITSPSALVLVDISSRLQCLLRDIEEVVAVTVQDVNECAHQELNACPPESVCVNTVGSYLCSPEHAPTTPCSSPHSDASKPPPITTAAPLPDTSYRATDEVPQVVSIKAFNITSSSFSVSWTVAAVGEVSFQVVILQGSTEVWRWVTSQTEVKALGLQAGVLYRAKVLQAVARLTNVEFTASLLDSESPEYKNLSQSIEAEILKSLPSEIQDLVGSGMVRVVITGFSNGSVVVNFTIVFVTSESQDIVAVSNSLMASLQNSSKYAVDANSTSIQDPNECLSGDVDCSPDAECINTFGGYDCVCKDGFEDTDSSRRGTSCIGRSHNSTIDIHHNSTIDINHNSTPDINHNSTPDINHNYTIDINHNFTIDINHNSTTDINHNYTIDINHNFTIDINHNYATDINHNYTTHIIGHICTPDHHNDRKHNYSYGHISTSDHKYNYSHGSISTSDRKHNYSYGHISTSDHKYNYSHGSISTTNRKHNYSHGSISTSDHKYNYSYGHISTTDRKHNYSYGHISTSDHNATTAMASTVPVISHSLTISVECKVGYMSVSVARSFLVDKKIPEDSLYLGLSECGVNAENSTHVQLVAEWDGCNTVVIKNDTHNTLQVMLYNNMSSHTWPDGSVSMPSARLQVPILCSYVNMVVISAGYSPLAYEMIKDIVQGSGNFHVTVRLLNGTTPLPENYTLALDEEVVVEVSINSTFTQVNVVLNKCWATPTFNPSGPEQFVFLEKGCPVNERYTTVLQNGNATRALLKVKIFSLVDVNVDSIYLHCQIEICFRTGESSCLPDCEERVARLANLVGTAKGSCGPYHRSSYTELSFHVPPEKATAQNEVMWTIAFSVLGVGLGLLFVGVILGAFCYKRRIGTYDFNFRPRQENFTYHVFNT</sequence>
<dbReference type="Gene3D" id="2.10.25.10">
    <property type="entry name" value="Laminin"/>
    <property type="match status" value="2"/>
</dbReference>
<dbReference type="PROSITE" id="PS51390">
    <property type="entry name" value="WAP"/>
    <property type="match status" value="1"/>
</dbReference>
<dbReference type="Gene3D" id="4.10.75.10">
    <property type="entry name" value="Elafin-like"/>
    <property type="match status" value="1"/>
</dbReference>
<protein>
    <recommendedName>
        <fullName evidence="15">Uromodulin-like 1</fullName>
    </recommendedName>
</protein>
<comment type="caution">
    <text evidence="13">The sequence shown here is derived from an EMBL/GenBank/DDBJ whole genome shotgun (WGS) entry which is preliminary data.</text>
</comment>
<keyword evidence="7" id="KW-0812">Transmembrane</keyword>
<evidence type="ECO:0008006" key="15">
    <source>
        <dbReference type="Google" id="ProtNLM"/>
    </source>
</evidence>
<dbReference type="InterPro" id="IPR055355">
    <property type="entry name" value="ZP-C"/>
</dbReference>
<comment type="caution">
    <text evidence="5">Lacks conserved residue(s) required for the propagation of feature annotation.</text>
</comment>
<dbReference type="PROSITE" id="PS01187">
    <property type="entry name" value="EGF_CA"/>
    <property type="match status" value="2"/>
</dbReference>
<keyword evidence="3" id="KW-0677">Repeat</keyword>
<dbReference type="Pfam" id="PF00095">
    <property type="entry name" value="WAP"/>
    <property type="match status" value="1"/>
</dbReference>
<dbReference type="InterPro" id="IPR036645">
    <property type="entry name" value="Elafin-like_sf"/>
</dbReference>
<dbReference type="EMBL" id="JBHFQA010000008">
    <property type="protein sequence ID" value="KAL2094353.1"/>
    <property type="molecule type" value="Genomic_DNA"/>
</dbReference>
<dbReference type="FunFam" id="2.10.25.10:FF:000038">
    <property type="entry name" value="Fibrillin 2"/>
    <property type="match status" value="1"/>
</dbReference>
<dbReference type="SMART" id="SM00217">
    <property type="entry name" value="WAP"/>
    <property type="match status" value="1"/>
</dbReference>
<evidence type="ECO:0000256" key="3">
    <source>
        <dbReference type="ARBA" id="ARBA00022737"/>
    </source>
</evidence>
<dbReference type="InterPro" id="IPR042235">
    <property type="entry name" value="ZP-C_dom"/>
</dbReference>
<feature type="domain" description="WAP" evidence="12">
    <location>
        <begin position="70"/>
        <end position="117"/>
    </location>
</feature>